<dbReference type="AlphaFoldDB" id="F4CK74"/>
<dbReference type="KEGG" id="pdx:Psed_0012"/>
<gene>
    <name evidence="1" type="ordered locus">Psed_0012</name>
</gene>
<evidence type="ECO:0000313" key="2">
    <source>
        <dbReference type="Proteomes" id="UP000007809"/>
    </source>
</evidence>
<name>F4CK74_PSEUX</name>
<dbReference type="EMBL" id="CP002593">
    <property type="protein sequence ID" value="AEA22297.1"/>
    <property type="molecule type" value="Genomic_DNA"/>
</dbReference>
<reference evidence="1 2" key="1">
    <citation type="journal article" date="2011" name="J. Bacteriol.">
        <title>Genome sequence of the 1,4-dioxane-degrading Pseudonocardia dioxanivorans strain CB1190.</title>
        <authorList>
            <person name="Sales C.M."/>
            <person name="Mahendra S."/>
            <person name="Grostern A."/>
            <person name="Parales R.E."/>
            <person name="Goodwin L.A."/>
            <person name="Woyke T."/>
            <person name="Nolan M."/>
            <person name="Lapidus A."/>
            <person name="Chertkov O."/>
            <person name="Ovchinnikova G."/>
            <person name="Sczyrba A."/>
            <person name="Alvarez-Cohen L."/>
        </authorList>
    </citation>
    <scope>NUCLEOTIDE SEQUENCE [LARGE SCALE GENOMIC DNA]</scope>
    <source>
        <strain evidence="2">ATCC 55486 / DSM 44775 / JCM 13855 / CB1190</strain>
    </source>
</reference>
<evidence type="ECO:0000313" key="1">
    <source>
        <dbReference type="EMBL" id="AEA22297.1"/>
    </source>
</evidence>
<keyword evidence="2" id="KW-1185">Reference proteome</keyword>
<proteinExistence type="predicted"/>
<sequence>MVTAATYSAVAATLEEVLVTGTWSERAANEEGQQ</sequence>
<organism evidence="1 2">
    <name type="scientific">Pseudonocardia dioxanivorans (strain ATCC 55486 / DSM 44775 / JCM 13855 / CB1190)</name>
    <dbReference type="NCBI Taxonomy" id="675635"/>
    <lineage>
        <taxon>Bacteria</taxon>
        <taxon>Bacillati</taxon>
        <taxon>Actinomycetota</taxon>
        <taxon>Actinomycetes</taxon>
        <taxon>Pseudonocardiales</taxon>
        <taxon>Pseudonocardiaceae</taxon>
        <taxon>Pseudonocardia</taxon>
    </lineage>
</organism>
<protein>
    <submittedName>
        <fullName evidence="1">Uncharacterized protein</fullName>
    </submittedName>
</protein>
<dbReference type="HOGENOM" id="CLU_3375527_0_0_11"/>
<dbReference type="STRING" id="675635.Psed_0012"/>
<accession>F4CK74</accession>
<dbReference type="Proteomes" id="UP000007809">
    <property type="component" value="Chromosome"/>
</dbReference>